<evidence type="ECO:0000313" key="3">
    <source>
        <dbReference type="EMBL" id="MCF6138477.1"/>
    </source>
</evidence>
<dbReference type="Pfam" id="PF13556">
    <property type="entry name" value="HTH_30"/>
    <property type="match status" value="1"/>
</dbReference>
<evidence type="ECO:0000259" key="2">
    <source>
        <dbReference type="Pfam" id="PF13556"/>
    </source>
</evidence>
<dbReference type="InterPro" id="IPR012914">
    <property type="entry name" value="PucR_dom"/>
</dbReference>
<evidence type="ECO:0000313" key="4">
    <source>
        <dbReference type="Proteomes" id="UP001649381"/>
    </source>
</evidence>
<keyword evidence="4" id="KW-1185">Reference proteome</keyword>
<feature type="domain" description="Purine catabolism PurC-like" evidence="1">
    <location>
        <begin position="11"/>
        <end position="129"/>
    </location>
</feature>
<dbReference type="EMBL" id="JAKIJS010000001">
    <property type="protein sequence ID" value="MCF6138477.1"/>
    <property type="molecule type" value="Genomic_DNA"/>
</dbReference>
<dbReference type="Pfam" id="PF07905">
    <property type="entry name" value="PucR"/>
    <property type="match status" value="1"/>
</dbReference>
<protein>
    <submittedName>
        <fullName evidence="3">PucR family transcriptional regulator ligand-binding domain-containing protein</fullName>
    </submittedName>
</protein>
<reference evidence="3 4" key="1">
    <citation type="submission" date="2022-01" db="EMBL/GenBank/DDBJ databases">
        <title>Alkalihalobacillus sp. EGI L200015, a novel bacterium isolated from a salt lake sediment.</title>
        <authorList>
            <person name="Gao L."/>
            <person name="Fang B.-Z."/>
            <person name="Li W.-J."/>
        </authorList>
    </citation>
    <scope>NUCLEOTIDE SEQUENCE [LARGE SCALE GENOMIC DNA]</scope>
    <source>
        <strain evidence="3 4">KCTC 12718</strain>
    </source>
</reference>
<dbReference type="Gene3D" id="1.10.10.2840">
    <property type="entry name" value="PucR C-terminal helix-turn-helix domain"/>
    <property type="match status" value="1"/>
</dbReference>
<comment type="caution">
    <text evidence="3">The sequence shown here is derived from an EMBL/GenBank/DDBJ whole genome shotgun (WGS) entry which is preliminary data.</text>
</comment>
<dbReference type="PANTHER" id="PTHR33744:SF1">
    <property type="entry name" value="DNA-BINDING TRANSCRIPTIONAL ACTIVATOR ADER"/>
    <property type="match status" value="1"/>
</dbReference>
<evidence type="ECO:0000259" key="1">
    <source>
        <dbReference type="Pfam" id="PF07905"/>
    </source>
</evidence>
<dbReference type="InterPro" id="IPR025736">
    <property type="entry name" value="PucR_C-HTH_dom"/>
</dbReference>
<dbReference type="InterPro" id="IPR042070">
    <property type="entry name" value="PucR_C-HTH_sf"/>
</dbReference>
<dbReference type="PANTHER" id="PTHR33744">
    <property type="entry name" value="CARBOHYDRATE DIACID REGULATOR"/>
    <property type="match status" value="1"/>
</dbReference>
<gene>
    <name evidence="3" type="ORF">L2716_12130</name>
</gene>
<dbReference type="InterPro" id="IPR051448">
    <property type="entry name" value="CdaR-like_regulators"/>
</dbReference>
<proteinExistence type="predicted"/>
<organism evidence="3 4">
    <name type="scientific">Pseudalkalibacillus berkeleyi</name>
    <dbReference type="NCBI Taxonomy" id="1069813"/>
    <lineage>
        <taxon>Bacteria</taxon>
        <taxon>Bacillati</taxon>
        <taxon>Bacillota</taxon>
        <taxon>Bacilli</taxon>
        <taxon>Bacillales</taxon>
        <taxon>Fictibacillaceae</taxon>
        <taxon>Pseudalkalibacillus</taxon>
    </lineage>
</organism>
<feature type="domain" description="PucR C-terminal helix-turn-helix" evidence="2">
    <location>
        <begin position="459"/>
        <end position="516"/>
    </location>
</feature>
<name>A0ABS9H0F9_9BACL</name>
<dbReference type="Proteomes" id="UP001649381">
    <property type="component" value="Unassembled WGS sequence"/>
</dbReference>
<accession>A0ABS9H0F9</accession>
<sequence length="539" mass="62758">MQHQSSLSVKDILNRDHFEKTKVIAGLEGLTRQVKWVHVVEVPNIKKLLNGNELILSTGVVWKENHKLLEDFLQQLIDCGAAGLCIEIGTYTSNIPDSVIQLANHNRFPIILFMQEVQFVNITQDIHAVLINQHYQTIQDLEQYSLKLNQKLLTIENSNEMLKLMHDYTGLQIIMKTNDEKDLFVPEMNSDTKRSDPYKLFPNDSPFVAKRPVIVMEKHFGELFILSTEREINEFDLLILDRTTTALAQLFLRELYVEEKRRTEKHEWITRWVDGEYGEQEALVNLAYYEGKMRVYGGTVAICKLPLEISSSDRTYLNLFIRSIFEQQGFHLITTERHGYTVYILLNLRGDGAWKHRLSTGMEKVLNTEFLKKHASQIDRIAVGQYTEALSKIGLSYQTASEALKLQKKKQSERLCTYYEDLHMYRVISLFKTQNEFQEMITEYLQPVIDYDEKYNGKLLQTLRTYLSCNGSKKETAKQLYVVRQTLYYRIEKLEKLLGEDFMSNAEKRLAIELMLFAHEHLNGGNHGQALKAEDEMMS</sequence>
<dbReference type="RefSeq" id="WP_236335191.1">
    <property type="nucleotide sequence ID" value="NZ_JAKIJS010000001.1"/>
</dbReference>